<organism evidence="1 2">
    <name type="scientific">Hygrophoropsis aurantiaca</name>
    <dbReference type="NCBI Taxonomy" id="72124"/>
    <lineage>
        <taxon>Eukaryota</taxon>
        <taxon>Fungi</taxon>
        <taxon>Dikarya</taxon>
        <taxon>Basidiomycota</taxon>
        <taxon>Agaricomycotina</taxon>
        <taxon>Agaricomycetes</taxon>
        <taxon>Agaricomycetidae</taxon>
        <taxon>Boletales</taxon>
        <taxon>Coniophorineae</taxon>
        <taxon>Hygrophoropsidaceae</taxon>
        <taxon>Hygrophoropsis</taxon>
    </lineage>
</organism>
<keyword evidence="2" id="KW-1185">Reference proteome</keyword>
<protein>
    <submittedName>
        <fullName evidence="1">Uncharacterized protein</fullName>
    </submittedName>
</protein>
<reference evidence="1" key="1">
    <citation type="journal article" date="2021" name="New Phytol.">
        <title>Evolutionary innovations through gain and loss of genes in the ectomycorrhizal Boletales.</title>
        <authorList>
            <person name="Wu G."/>
            <person name="Miyauchi S."/>
            <person name="Morin E."/>
            <person name="Kuo A."/>
            <person name="Drula E."/>
            <person name="Varga T."/>
            <person name="Kohler A."/>
            <person name="Feng B."/>
            <person name="Cao Y."/>
            <person name="Lipzen A."/>
            <person name="Daum C."/>
            <person name="Hundley H."/>
            <person name="Pangilinan J."/>
            <person name="Johnson J."/>
            <person name="Barry K."/>
            <person name="LaButti K."/>
            <person name="Ng V."/>
            <person name="Ahrendt S."/>
            <person name="Min B."/>
            <person name="Choi I.G."/>
            <person name="Park H."/>
            <person name="Plett J.M."/>
            <person name="Magnuson J."/>
            <person name="Spatafora J.W."/>
            <person name="Nagy L.G."/>
            <person name="Henrissat B."/>
            <person name="Grigoriev I.V."/>
            <person name="Yang Z.L."/>
            <person name="Xu J."/>
            <person name="Martin F.M."/>
        </authorList>
    </citation>
    <scope>NUCLEOTIDE SEQUENCE</scope>
    <source>
        <strain evidence="1">ATCC 28755</strain>
    </source>
</reference>
<comment type="caution">
    <text evidence="1">The sequence shown here is derived from an EMBL/GenBank/DDBJ whole genome shotgun (WGS) entry which is preliminary data.</text>
</comment>
<sequence length="133" mass="15346">MLALIMIMCCMFGTFGNTSLIIDSLEMILSDHSAFGLCTSLVNSIPDADIRLCQSDEWQPYPRHHCLLFVEVPKSVSFVMNQQLSSSSRYGATTSGQPFQYYSSVIIPYHKVFYRQESHRHLSRSHFRRYDSH</sequence>
<gene>
    <name evidence="1" type="ORF">BJ138DRAFT_1149401</name>
</gene>
<evidence type="ECO:0000313" key="2">
    <source>
        <dbReference type="Proteomes" id="UP000790377"/>
    </source>
</evidence>
<dbReference type="Proteomes" id="UP000790377">
    <property type="component" value="Unassembled WGS sequence"/>
</dbReference>
<dbReference type="EMBL" id="MU267662">
    <property type="protein sequence ID" value="KAH7911991.1"/>
    <property type="molecule type" value="Genomic_DNA"/>
</dbReference>
<proteinExistence type="predicted"/>
<name>A0ACB8AEM7_9AGAM</name>
<evidence type="ECO:0000313" key="1">
    <source>
        <dbReference type="EMBL" id="KAH7911991.1"/>
    </source>
</evidence>
<accession>A0ACB8AEM7</accession>